<feature type="region of interest" description="Disordered" evidence="3">
    <location>
        <begin position="2219"/>
        <end position="2244"/>
    </location>
</feature>
<feature type="compositionally biased region" description="Low complexity" evidence="3">
    <location>
        <begin position="1079"/>
        <end position="1088"/>
    </location>
</feature>
<feature type="region of interest" description="Disordered" evidence="3">
    <location>
        <begin position="2039"/>
        <end position="2190"/>
    </location>
</feature>
<feature type="region of interest" description="Disordered" evidence="3">
    <location>
        <begin position="1237"/>
        <end position="1331"/>
    </location>
</feature>
<feature type="region of interest" description="Disordered" evidence="3">
    <location>
        <begin position="994"/>
        <end position="1028"/>
    </location>
</feature>
<feature type="compositionally biased region" description="Polar residues" evidence="3">
    <location>
        <begin position="131"/>
        <end position="148"/>
    </location>
</feature>
<feature type="region of interest" description="Disordered" evidence="3">
    <location>
        <begin position="1"/>
        <end position="69"/>
    </location>
</feature>
<dbReference type="EnsemblMetazoa" id="AAEL019652-RA">
    <property type="protein sequence ID" value="AAEL019652-PA"/>
    <property type="gene ID" value="AAEL019652"/>
</dbReference>
<dbReference type="Proteomes" id="UP000008820">
    <property type="component" value="Chromosome 2"/>
</dbReference>
<feature type="compositionally biased region" description="Low complexity" evidence="3">
    <location>
        <begin position="943"/>
        <end position="953"/>
    </location>
</feature>
<feature type="region of interest" description="Disordered" evidence="3">
    <location>
        <begin position="737"/>
        <end position="794"/>
    </location>
</feature>
<feature type="region of interest" description="Disordered" evidence="3">
    <location>
        <begin position="1642"/>
        <end position="1693"/>
    </location>
</feature>
<sequence>MSKDPTQSRIPRIGSTTSSSRIPIPGSIRLPQARFQSKIAKPSTSAIPAPSTPFATPAPPPAGRHLRPPKSTAISIARSYSGDALCGESTPLLPALAASTPAPTVKPTSGLEFYQKLELASTENLHDTFALPSSTTTTQPRPASQNVDYNDDGRMLVDESLELVGADSTDNIVLAQQNQNGMNMLKPASSNETVTLNCDGNVTYEVKRSETFVKSSQESLKLGGSRESLNRTRGASLFQSNSSGESPVLDKTHTILIDVGDCKGPFSSTMVSDRPMNVTQSIPNVTAEIEGMPHINRRSLMYQTHEVLSPDRLLPTEPMVPQRPTRLTFNMNETMNILNASDPTAALNKTQVFSSTMHSPLAVGTIEDVLNVTRDIHGSSLVDAMQLDVSGGDRTLVAEDLDGAKFGETMDVDDGGVGKEMFDLSLDEPPSIGKDEVLIRPIEGRTSIPARQRYSFGLDLTETLLHDCSIELCDSSISSAKPHLKSPVSSCMTKQGSFEMDESLGILTPDQMKEFLDSTTTNTNNTNNLELQLNTGSHKHGLHHCRIDQTPSPEELPLDPIGVKTDMSDIILPSEILSNAGPIMYQEISQTDSDSKTDQMTKSATSKVSNSFITSITSITSLDTGYQGDGEMSRPASRGADHSPSNGPRLKNQAAAAIWNGPVAQPAPVPRRPDPMTDSDFFTESDADDVLNRGDRRAQIIDGQLYGPMMQGANVFINQQPQNDDSCMESSGIFTDVENRGEDDLVHRRSENEDRLEREEDDEHSINGVGQQVADSDMSPDVSTDTISSSNTACSQKKVVPLNARNAEHGASCLQTTSMVPPINANDSKTPAQLDGSKPESLYRESDVTKHVVTPSLSGGAAAIDATASHQIQSSPSATSLVSDAGSRIDCGENGVGVTCVGEAASSKAESATNIITIVRAGPIASSTDSLSGALVGSGGIGSSNVGSVGKKPGSSRKQQKNESNLVLKKHEMSSRAVRTRLFKESAVSKASRSVGGSAMNLDVENECENQENKRPTSANRGGCGPRASASVGNLSFTKKSATPNKWDAVMSKIAENKAVVKKNFSDVKSKISCGKTVVSTSSSSVASGRRLDSPASLKSPPSECSSVGNRSIGAIPMTGGKRTISGSVKRSRTHSKDSQQSSQSDLSLTGGSPKLQTKASSTRPAKKRDVRTINSSSSDLGPPSKTVGSSGNNGPNAITNPMQTQHQRASLRAAATLQKRISTPGNVANATIPSIVPEQLKGSPPPPKRNFIAKRTLSTPVSGNTVVKTPLKDHNRLVGPTPNVRQQPGANSPKTQTKTLIRSHPSPVTPPTNTTTTTTTPSCPKSNNNNNNTITSNGTALKNAANIQRNGTIILEKTSSPLILGGRDGGGDVPPVVVGQKILGSKETTTLLNGGTTGDGTGGRNNVDSYRNNNLVDISLLNHANRGVEALGVLVQYLVFNLDAFSCPTVKKSHQKTTHDLLETKSMLDEERSTCQSLKQQLLENTEREAELQELHRCEINKVEACLEEHQRSAADRITALEAEALRKELEANDKLLSTTELYESRLAEREAELKLSQAREQDLLQRINALTCTENELREKVHSSELEFSERLQAAAMRERDLSEQLKQLNRQMEEMRRAAEARELELEEKISLTQDECTVLRHSRSSLEPSPPNEDHEPPQRTSLGGSFTSDHSFTGAPLQTNRSSGNLSQAQVLQDEVNSLRCVLDLKQREISDLRKLTQEYERDAKELPGALVKISALESRIEDLQVQLRTKTEEEKDLQQKLKLLQDNLKQETKTKTRLSQHNEELQWKLKQNSEKFSHVYAELSKSYHDTSSFMNATRVSLDPPTTSQVNHSRSSAGSERVFEMDDLSPPTSPVIKGVVEKSDSVSWVLEMDDEPPEISASRMVRRAGSFRSSYANAAGGANQDVKRQRCFNTSLNGIQQSSSVGSILKQQEASPSKMGTPTTPRLRSKSVSIKAATEPPKKIVRSNSGASSSAVSKPIRMAEMPLSWKEPPLYSSSPYAHKRFLNERMENGVSKSFRDGKDLFLEETEFLGEMGGESPYSRSRAGSFGEGPAEGTSEQPVEFFHRDKTPNFKKSKENRGLITCDTTALTEYGSDTPAHKKRREFARKSLTGKSNSLPKEAAGEALVSGSNSDDEASSSSCLSDDLSSGASCTSSGSSSSSSSSTGGPSCSSRSSSGEAREALVQLEEHGQIRGAMSSEDPLLRKIVASLNGTISNEGNDTPMEVSWSEDGDPSESIV</sequence>
<feature type="compositionally biased region" description="Basic and acidic residues" evidence="3">
    <location>
        <begin position="737"/>
        <end position="758"/>
    </location>
</feature>
<name>A0A6I8TUF2_AEDAE</name>
<feature type="region of interest" description="Disordered" evidence="3">
    <location>
        <begin position="1079"/>
        <end position="1207"/>
    </location>
</feature>
<feature type="region of interest" description="Disordered" evidence="3">
    <location>
        <begin position="131"/>
        <end position="151"/>
    </location>
</feature>
<dbReference type="FunCoup" id="A0A6I8TUF2">
    <property type="interactions" value="38"/>
</dbReference>
<feature type="compositionally biased region" description="Polar residues" evidence="3">
    <location>
        <begin position="1187"/>
        <end position="1207"/>
    </location>
</feature>
<feature type="region of interest" description="Disordered" evidence="3">
    <location>
        <begin position="1935"/>
        <end position="1977"/>
    </location>
</feature>
<feature type="compositionally biased region" description="Polar residues" evidence="3">
    <location>
        <begin position="1284"/>
        <end position="1301"/>
    </location>
</feature>
<evidence type="ECO:0000256" key="1">
    <source>
        <dbReference type="ARBA" id="ARBA00023054"/>
    </source>
</evidence>
<feature type="compositionally biased region" description="Basic and acidic residues" evidence="3">
    <location>
        <begin position="2069"/>
        <end position="2085"/>
    </location>
</feature>
<gene>
    <name evidence="4" type="primary">5575208</name>
</gene>
<evidence type="ECO:0000313" key="5">
    <source>
        <dbReference type="Proteomes" id="UP000008820"/>
    </source>
</evidence>
<feature type="compositionally biased region" description="Polar residues" evidence="3">
    <location>
        <begin position="1663"/>
        <end position="1693"/>
    </location>
</feature>
<reference evidence="4" key="2">
    <citation type="submission" date="2020-05" db="UniProtKB">
        <authorList>
            <consortium name="EnsemblMetazoa"/>
        </authorList>
    </citation>
    <scope>IDENTIFICATION</scope>
    <source>
        <strain evidence="4">LVP_AGWG</strain>
    </source>
</reference>
<dbReference type="PANTHER" id="PTHR24200:SF11">
    <property type="entry name" value="TOUCAN, ISOFORM A"/>
    <property type="match status" value="1"/>
</dbReference>
<keyword evidence="1 2" id="KW-0175">Coiled coil</keyword>
<proteinExistence type="predicted"/>
<evidence type="ECO:0000256" key="2">
    <source>
        <dbReference type="SAM" id="Coils"/>
    </source>
</evidence>
<feature type="compositionally biased region" description="Polar residues" evidence="3">
    <location>
        <begin position="781"/>
        <end position="794"/>
    </location>
</feature>
<dbReference type="PANTHER" id="PTHR24200">
    <property type="entry name" value="TOUCAN, ISOFORM A"/>
    <property type="match status" value="1"/>
</dbReference>
<dbReference type="OrthoDB" id="10038993at2759"/>
<feature type="compositionally biased region" description="Polar residues" evidence="3">
    <location>
        <begin position="1155"/>
        <end position="1164"/>
    </location>
</feature>
<feature type="compositionally biased region" description="Polar residues" evidence="3">
    <location>
        <begin position="1935"/>
        <end position="1957"/>
    </location>
</feature>
<feature type="coiled-coil region" evidence="2">
    <location>
        <begin position="1694"/>
        <end position="1787"/>
    </location>
</feature>
<reference evidence="4 5" key="1">
    <citation type="submission" date="2017-06" db="EMBL/GenBank/DDBJ databases">
        <title>Aedes aegypti genome working group (AGWG) sequencing and assembly.</title>
        <authorList>
            <consortium name="Aedes aegypti Genome Working Group (AGWG)"/>
            <person name="Matthews B.J."/>
        </authorList>
    </citation>
    <scope>NUCLEOTIDE SEQUENCE [LARGE SCALE GENOMIC DNA]</scope>
    <source>
        <strain evidence="4 5">LVP_AGWG</strain>
    </source>
</reference>
<feature type="compositionally biased region" description="Low complexity" evidence="3">
    <location>
        <begin position="40"/>
        <end position="55"/>
    </location>
</feature>
<feature type="compositionally biased region" description="Low complexity" evidence="3">
    <location>
        <begin position="1139"/>
        <end position="1149"/>
    </location>
</feature>
<organism evidence="4 5">
    <name type="scientific">Aedes aegypti</name>
    <name type="common">Yellowfever mosquito</name>
    <name type="synonym">Culex aegypti</name>
    <dbReference type="NCBI Taxonomy" id="7159"/>
    <lineage>
        <taxon>Eukaryota</taxon>
        <taxon>Metazoa</taxon>
        <taxon>Ecdysozoa</taxon>
        <taxon>Arthropoda</taxon>
        <taxon>Hexapoda</taxon>
        <taxon>Insecta</taxon>
        <taxon>Pterygota</taxon>
        <taxon>Neoptera</taxon>
        <taxon>Endopterygota</taxon>
        <taxon>Diptera</taxon>
        <taxon>Nematocera</taxon>
        <taxon>Culicoidea</taxon>
        <taxon>Culicidae</taxon>
        <taxon>Culicinae</taxon>
        <taxon>Aedini</taxon>
        <taxon>Aedes</taxon>
        <taxon>Stegomyia</taxon>
    </lineage>
</organism>
<keyword evidence="5" id="KW-1185">Reference proteome</keyword>
<feature type="region of interest" description="Disordered" evidence="3">
    <location>
        <begin position="623"/>
        <end position="650"/>
    </location>
</feature>
<feature type="compositionally biased region" description="Low complexity" evidence="3">
    <location>
        <begin position="1312"/>
        <end position="1331"/>
    </location>
</feature>
<feature type="compositionally biased region" description="Low complexity" evidence="3">
    <location>
        <begin position="2143"/>
        <end position="2183"/>
    </location>
</feature>
<feature type="compositionally biased region" description="Acidic residues" evidence="3">
    <location>
        <begin position="2233"/>
        <end position="2244"/>
    </location>
</feature>
<dbReference type="InterPro" id="IPR051293">
    <property type="entry name" value="MTUS1/CCDC69"/>
</dbReference>
<feature type="coiled-coil region" evidence="2">
    <location>
        <begin position="1469"/>
        <end position="1496"/>
    </location>
</feature>
<feature type="compositionally biased region" description="Low complexity" evidence="3">
    <location>
        <begin position="8"/>
        <end position="29"/>
    </location>
</feature>
<dbReference type="InParanoid" id="A0A6I8TUF2"/>
<accession>A0A6I8TUF2</accession>
<feature type="compositionally biased region" description="Polar residues" evidence="3">
    <location>
        <begin position="1257"/>
        <end position="1268"/>
    </location>
</feature>
<dbReference type="GO" id="GO:0008017">
    <property type="term" value="F:microtubule binding"/>
    <property type="evidence" value="ECO:0007669"/>
    <property type="project" value="TreeGrafter"/>
</dbReference>
<protein>
    <submittedName>
        <fullName evidence="4">Uncharacterized protein</fullName>
    </submittedName>
</protein>
<dbReference type="GO" id="GO:0005634">
    <property type="term" value="C:nucleus"/>
    <property type="evidence" value="ECO:0007669"/>
    <property type="project" value="TreeGrafter"/>
</dbReference>
<evidence type="ECO:0000256" key="3">
    <source>
        <dbReference type="SAM" id="MobiDB-lite"/>
    </source>
</evidence>
<dbReference type="GO" id="GO:0005737">
    <property type="term" value="C:cytoplasm"/>
    <property type="evidence" value="ECO:0007669"/>
    <property type="project" value="TreeGrafter"/>
</dbReference>
<evidence type="ECO:0000313" key="4">
    <source>
        <dbReference type="EnsemblMetazoa" id="AAEL019652-PA"/>
    </source>
</evidence>
<feature type="compositionally biased region" description="Polar residues" evidence="3">
    <location>
        <begin position="1826"/>
        <end position="1843"/>
    </location>
</feature>
<feature type="region of interest" description="Disordered" evidence="3">
    <location>
        <begin position="1826"/>
        <end position="1846"/>
    </location>
</feature>
<dbReference type="EnsemblMetazoa" id="AAEL019652-RB">
    <property type="protein sequence ID" value="AAEL019652-PB"/>
    <property type="gene ID" value="AAEL019652"/>
</dbReference>
<feature type="region of interest" description="Disordered" evidence="3">
    <location>
        <begin position="942"/>
        <end position="971"/>
    </location>
</feature>
<feature type="coiled-coil region" evidence="2">
    <location>
        <begin position="1594"/>
        <end position="1639"/>
    </location>
</feature>